<dbReference type="Pfam" id="PF13275">
    <property type="entry name" value="S4_2"/>
    <property type="match status" value="1"/>
</dbReference>
<gene>
    <name evidence="2" type="ORF">BLM47_07800</name>
</gene>
<comment type="caution">
    <text evidence="2">The sequence shown here is derived from an EMBL/GenBank/DDBJ whole genome shotgun (WGS) entry which is preliminary data.</text>
</comment>
<dbReference type="GO" id="GO:0003723">
    <property type="term" value="F:RNA binding"/>
    <property type="evidence" value="ECO:0007669"/>
    <property type="project" value="UniProtKB-KW"/>
</dbReference>
<dbReference type="InterPro" id="IPR014330">
    <property type="entry name" value="RNA-bd_S4-rel_YaaA"/>
</dbReference>
<evidence type="ECO:0000256" key="1">
    <source>
        <dbReference type="PROSITE-ProRule" id="PRU00182"/>
    </source>
</evidence>
<dbReference type="EMBL" id="MOXJ01000015">
    <property type="protein sequence ID" value="PDO10433.1"/>
    <property type="molecule type" value="Genomic_DNA"/>
</dbReference>
<evidence type="ECO:0000313" key="3">
    <source>
        <dbReference type="Proteomes" id="UP000243688"/>
    </source>
</evidence>
<proteinExistence type="predicted"/>
<accession>A0A2A6E0A7</accession>
<reference evidence="2 3" key="1">
    <citation type="submission" date="2016-12" db="EMBL/GenBank/DDBJ databases">
        <title>Candidatus Reconcilibacillus cellulovorans genome.</title>
        <authorList>
            <person name="Kolinko S."/>
            <person name="Wu Y.-W."/>
            <person name="Tachea F."/>
            <person name="Denzel E."/>
            <person name="Hiras J."/>
            <person name="Baecker N."/>
            <person name="Chan L.J."/>
            <person name="Eichorst S.A."/>
            <person name="Frey D."/>
            <person name="Adams P.D."/>
            <person name="Pray T."/>
            <person name="Tanjore D."/>
            <person name="Petzold C.J."/>
            <person name="Gladden J.M."/>
            <person name="Simmons B.A."/>
            <person name="Singer S.W."/>
        </authorList>
    </citation>
    <scope>NUCLEOTIDE SEQUENCE [LARGE SCALE GENOMIC DNA]</scope>
    <source>
        <strain evidence="2">JTherm</strain>
    </source>
</reference>
<dbReference type="NCBIfam" id="TIGR02988">
    <property type="entry name" value="YaaA_near_RecF"/>
    <property type="match status" value="1"/>
</dbReference>
<dbReference type="PROSITE" id="PS50889">
    <property type="entry name" value="S4"/>
    <property type="match status" value="1"/>
</dbReference>
<dbReference type="SUPFAM" id="SSF55174">
    <property type="entry name" value="Alpha-L RNA-binding motif"/>
    <property type="match status" value="1"/>
</dbReference>
<organism evidence="2 3">
    <name type="scientific">Candidatus Reconcilbacillus cellulovorans</name>
    <dbReference type="NCBI Taxonomy" id="1906605"/>
    <lineage>
        <taxon>Bacteria</taxon>
        <taxon>Bacillati</taxon>
        <taxon>Bacillota</taxon>
        <taxon>Bacilli</taxon>
        <taxon>Bacillales</taxon>
        <taxon>Paenibacillaceae</taxon>
        <taxon>Candidatus Reconcilbacillus</taxon>
    </lineage>
</organism>
<sequence>MRDVEIDGEFITLGQLLKLTRCVPTGGAVKAFLRERSVLVNAVREERRGRKLRPGDKVEVPGVGTFRIVGGGGASDAPGAPET</sequence>
<name>A0A2A6E0A7_9BACL</name>
<dbReference type="InterPro" id="IPR036986">
    <property type="entry name" value="S4_RNA-bd_sf"/>
</dbReference>
<dbReference type="Gene3D" id="3.10.290.10">
    <property type="entry name" value="RNA-binding S4 domain"/>
    <property type="match status" value="1"/>
</dbReference>
<evidence type="ECO:0000313" key="2">
    <source>
        <dbReference type="EMBL" id="PDO10433.1"/>
    </source>
</evidence>
<dbReference type="AlphaFoldDB" id="A0A2A6E0A7"/>
<protein>
    <submittedName>
        <fullName evidence="2">Uncharacterized protein</fullName>
    </submittedName>
</protein>
<keyword evidence="1" id="KW-0694">RNA-binding</keyword>
<dbReference type="Proteomes" id="UP000243688">
    <property type="component" value="Unassembled WGS sequence"/>
</dbReference>